<protein>
    <recommendedName>
        <fullName evidence="3">Rab-GAP TBC domain-containing protein</fullName>
    </recommendedName>
</protein>
<evidence type="ECO:0000313" key="5">
    <source>
        <dbReference type="Proteomes" id="UP000777482"/>
    </source>
</evidence>
<feature type="compositionally biased region" description="Low complexity" evidence="2">
    <location>
        <begin position="777"/>
        <end position="790"/>
    </location>
</feature>
<feature type="compositionally biased region" description="Pro residues" evidence="2">
    <location>
        <begin position="540"/>
        <end position="555"/>
    </location>
</feature>
<dbReference type="Gene3D" id="1.10.472.80">
    <property type="entry name" value="Ypt/Rab-GAP domain of gyp1p, domain 3"/>
    <property type="match status" value="1"/>
</dbReference>
<dbReference type="SUPFAM" id="SSF47923">
    <property type="entry name" value="Ypt/Rab-GAP domain of gyp1p"/>
    <property type="match status" value="2"/>
</dbReference>
<dbReference type="InterPro" id="IPR035969">
    <property type="entry name" value="Rab-GAP_TBC_sf"/>
</dbReference>
<evidence type="ECO:0000256" key="2">
    <source>
        <dbReference type="SAM" id="MobiDB-lite"/>
    </source>
</evidence>
<gene>
    <name evidence="4" type="ORF">C6P46_000666</name>
</gene>
<feature type="region of interest" description="Disordered" evidence="2">
    <location>
        <begin position="523"/>
        <end position="558"/>
    </location>
</feature>
<evidence type="ECO:0000256" key="1">
    <source>
        <dbReference type="ARBA" id="ARBA00022468"/>
    </source>
</evidence>
<dbReference type="PANTHER" id="PTHR22957:SF337">
    <property type="entry name" value="TBC1 DOMAIN FAMILY MEMBER 5"/>
    <property type="match status" value="1"/>
</dbReference>
<feature type="compositionally biased region" description="Low complexity" evidence="2">
    <location>
        <begin position="119"/>
        <end position="137"/>
    </location>
</feature>
<feature type="compositionally biased region" description="Polar residues" evidence="2">
    <location>
        <begin position="714"/>
        <end position="746"/>
    </location>
</feature>
<feature type="compositionally biased region" description="Low complexity" evidence="2">
    <location>
        <begin position="663"/>
        <end position="687"/>
    </location>
</feature>
<dbReference type="FunFam" id="1.10.8.270:FF:000031">
    <property type="entry name" value="TBC1 domain family member 5"/>
    <property type="match status" value="1"/>
</dbReference>
<dbReference type="Proteomes" id="UP000777482">
    <property type="component" value="Unassembled WGS sequence"/>
</dbReference>
<feature type="region of interest" description="Disordered" evidence="2">
    <location>
        <begin position="116"/>
        <end position="138"/>
    </location>
</feature>
<evidence type="ECO:0000259" key="3">
    <source>
        <dbReference type="PROSITE" id="PS50086"/>
    </source>
</evidence>
<feature type="region of interest" description="Disordered" evidence="2">
    <location>
        <begin position="449"/>
        <end position="476"/>
    </location>
</feature>
<comment type="caution">
    <text evidence="4">The sequence shown here is derived from an EMBL/GenBank/DDBJ whole genome shotgun (WGS) entry which is preliminary data.</text>
</comment>
<dbReference type="InterPro" id="IPR000195">
    <property type="entry name" value="Rab-GAP-TBC_dom"/>
</dbReference>
<sequence>MTTPAGVDGALPDVRPDPAAILEQWRSYFSDPMLSLATLRQEAEEGRLPDRGLRSLSWRFFFDLLPAPTPLPSTPSSGSSSTLSTYSLLLSQSRSAYSELRERYLRAPDGRWVRDGEDASAAGAADGVTGGDATTPAPRLAKVEVKGNNPLGLDEENPWKSWFADLELRKTIRQDVLRTFPDVEYFRSVAAQDRLTDLLFIFCKLTPQIGYRQGMHELLAPLLWLVDFDSLQSNGDETSLPHITLARDFVEHDTWALFSALMKSAKVYYDHSASVTSASKSSTIFPPPAPSSSSPPLVQPVVAIASHIHSTLRTLDPELHAAFARLQIEPQIYAIRWLRLLFSREFPLADTMHLWDALFARDPSLQLANHVCLAMLVRVRNSLLRAASEGYGEFIQVLLRYPACDDGKYRTPLLMQQALFLRDNSSISAAAYLVKQNIEAGAAIGEPVDTHDVAPSSWPAHQHASPTQRRNPGAVSPQGLGFLESGLVGDLAKGVYGRAEALGINKALRGTFDEIKRTMAEAQAQAEERRRLNAYSQIPTRPPWDPQRSPPPPPVVDKDTLADLASLRAASRAMSEAVDVCVAVLEKTLAPPAQPPPTAADPEKRDEAAAEASAAQMMALTALRHVRDVLGGEAPTFDASVLDPLKEMSRPARSNGPESHQRAASSSSSALEQATAPRARAAPTAARGPVDGLGAGFARLDLSPSPSPRVVAGQSVQYESPKSARADSTSYPPTASSQPALSTPSARPSAPVLEGSASQPSSPPPQPRASPRPVIPTPATTSSRAHSAATSHRDEIRRPFDPLGVL</sequence>
<feature type="compositionally biased region" description="Pro residues" evidence="2">
    <location>
        <begin position="761"/>
        <end position="776"/>
    </location>
</feature>
<organism evidence="4 5">
    <name type="scientific">Rhodotorula mucilaginosa</name>
    <name type="common">Yeast</name>
    <name type="synonym">Rhodotorula rubra</name>
    <dbReference type="NCBI Taxonomy" id="5537"/>
    <lineage>
        <taxon>Eukaryota</taxon>
        <taxon>Fungi</taxon>
        <taxon>Dikarya</taxon>
        <taxon>Basidiomycota</taxon>
        <taxon>Pucciniomycotina</taxon>
        <taxon>Microbotryomycetes</taxon>
        <taxon>Sporidiobolales</taxon>
        <taxon>Sporidiobolaceae</taxon>
        <taxon>Rhodotorula</taxon>
    </lineage>
</organism>
<feature type="compositionally biased region" description="Basic and acidic residues" evidence="2">
    <location>
        <begin position="791"/>
        <end position="800"/>
    </location>
</feature>
<feature type="region of interest" description="Disordered" evidence="2">
    <location>
        <begin position="590"/>
        <end position="613"/>
    </location>
</feature>
<feature type="domain" description="Rab-GAP TBC" evidence="3">
    <location>
        <begin position="152"/>
        <end position="362"/>
    </location>
</feature>
<dbReference type="OrthoDB" id="27140at2759"/>
<accession>A0A9P6W5E6</accession>
<dbReference type="SMART" id="SM00164">
    <property type="entry name" value="TBC"/>
    <property type="match status" value="1"/>
</dbReference>
<dbReference type="EMBL" id="PUHQ01000011">
    <property type="protein sequence ID" value="KAG0665040.1"/>
    <property type="molecule type" value="Genomic_DNA"/>
</dbReference>
<dbReference type="Pfam" id="PF00566">
    <property type="entry name" value="RabGAP-TBC"/>
    <property type="match status" value="2"/>
</dbReference>
<name>A0A9P6W5E6_RHOMI</name>
<dbReference type="PANTHER" id="PTHR22957">
    <property type="entry name" value="TBC1 DOMAIN FAMILY MEMBER GTPASE-ACTIVATING PROTEIN"/>
    <property type="match status" value="1"/>
</dbReference>
<dbReference type="AlphaFoldDB" id="A0A9P6W5E6"/>
<dbReference type="GO" id="GO:0005096">
    <property type="term" value="F:GTPase activator activity"/>
    <property type="evidence" value="ECO:0007669"/>
    <property type="project" value="UniProtKB-KW"/>
</dbReference>
<reference evidence="4 5" key="1">
    <citation type="submission" date="2020-11" db="EMBL/GenBank/DDBJ databases">
        <title>Kefir isolates.</title>
        <authorList>
            <person name="Marcisauskas S."/>
            <person name="Kim Y."/>
            <person name="Blasche S."/>
        </authorList>
    </citation>
    <scope>NUCLEOTIDE SEQUENCE [LARGE SCALE GENOMIC DNA]</scope>
    <source>
        <strain evidence="4 5">KR</strain>
    </source>
</reference>
<proteinExistence type="predicted"/>
<dbReference type="FunFam" id="1.10.472.80:FF:000038">
    <property type="entry name" value="TBC1 domain family member 5"/>
    <property type="match status" value="1"/>
</dbReference>
<keyword evidence="1" id="KW-0343">GTPase activation</keyword>
<dbReference type="Gene3D" id="1.10.8.270">
    <property type="entry name" value="putative rabgap domain of human tbc1 domain family member 14 like domains"/>
    <property type="match status" value="1"/>
</dbReference>
<evidence type="ECO:0000313" key="4">
    <source>
        <dbReference type="EMBL" id="KAG0665040.1"/>
    </source>
</evidence>
<keyword evidence="5" id="KW-1185">Reference proteome</keyword>
<dbReference type="PROSITE" id="PS50086">
    <property type="entry name" value="TBC_RABGAP"/>
    <property type="match status" value="1"/>
</dbReference>
<feature type="region of interest" description="Disordered" evidence="2">
    <location>
        <begin position="641"/>
        <end position="806"/>
    </location>
</feature>